<organism evidence="1 2">
    <name type="scientific">Paludibacter jiangxiensis</name>
    <dbReference type="NCBI Taxonomy" id="681398"/>
    <lineage>
        <taxon>Bacteria</taxon>
        <taxon>Pseudomonadati</taxon>
        <taxon>Bacteroidota</taxon>
        <taxon>Bacteroidia</taxon>
        <taxon>Bacteroidales</taxon>
        <taxon>Paludibacteraceae</taxon>
        <taxon>Paludibacter</taxon>
    </lineage>
</organism>
<comment type="caution">
    <text evidence="1">The sequence shown here is derived from an EMBL/GenBank/DDBJ whole genome shotgun (WGS) entry which is preliminary data.</text>
</comment>
<accession>A0A161LUS2</accession>
<proteinExistence type="predicted"/>
<dbReference type="EMBL" id="BDCR01000003">
    <property type="protein sequence ID" value="GAT62819.1"/>
    <property type="molecule type" value="Genomic_DNA"/>
</dbReference>
<protein>
    <recommendedName>
        <fullName evidence="3">YD repeat-containing protein</fullName>
    </recommendedName>
</protein>
<reference evidence="2" key="2">
    <citation type="journal article" date="2017" name="Genome Announc.">
        <title>Draft genome sequence of Paludibacter jiangxiensis NM7(T), a propionate-producing fermentative bacterium.</title>
        <authorList>
            <person name="Qiu Y.-L."/>
            <person name="Tourlousse D.M."/>
            <person name="Matsuura N."/>
            <person name="Ohashi A."/>
            <person name="Sekiguchi Y."/>
        </authorList>
    </citation>
    <scope>NUCLEOTIDE SEQUENCE [LARGE SCALE GENOMIC DNA]</scope>
    <source>
        <strain evidence="2">NM7</strain>
    </source>
</reference>
<evidence type="ECO:0000313" key="2">
    <source>
        <dbReference type="Proteomes" id="UP000076586"/>
    </source>
</evidence>
<evidence type="ECO:0000313" key="1">
    <source>
        <dbReference type="EMBL" id="GAT62819.1"/>
    </source>
</evidence>
<name>A0A161LUS2_9BACT</name>
<keyword evidence="2" id="KW-1185">Reference proteome</keyword>
<dbReference type="AlphaFoldDB" id="A0A161LUS2"/>
<dbReference type="Proteomes" id="UP000076586">
    <property type="component" value="Unassembled WGS sequence"/>
</dbReference>
<reference evidence="2" key="1">
    <citation type="submission" date="2016-04" db="EMBL/GenBank/DDBJ databases">
        <title>Draft genome sequence of Paludibacter jiangxiensis strain NM7.</title>
        <authorList>
            <person name="Qiu Y."/>
            <person name="Matsuura N."/>
            <person name="Ohashi A."/>
            <person name="Tourlousse M.D."/>
            <person name="Sekiguchi Y."/>
        </authorList>
    </citation>
    <scope>NUCLEOTIDE SEQUENCE [LARGE SCALE GENOMIC DNA]</scope>
    <source>
        <strain evidence="2">NM7</strain>
    </source>
</reference>
<dbReference type="STRING" id="681398.PJIAN_3129"/>
<gene>
    <name evidence="1" type="ORF">PJIAN_3129</name>
</gene>
<sequence>MKFLLLGVILISCSKMEENPDNPTDDAPELIQINVTVLYSNISLYNQSDFKITYEYDTNKRLIKQTGSFIQAPSSTGYRSFFTDNIYTTLTYRNNTVTVEDFSSSTDFTVQKNTRYFTLNSENQINSKEIPSNNNYGLKKQTFIYVNNKLSEIKTSFPNMPYDSSDPNDYVTTYSEKFYFDTSGNLSKTEYVEQRNGVNKGEKIVRTFANYDNSTNIFKRLQLLDNFFYRSLSKNNFREYREVHFYNDVVNYTNTDTCIFDYDSNGQIISNGRFFFR</sequence>
<evidence type="ECO:0008006" key="3">
    <source>
        <dbReference type="Google" id="ProtNLM"/>
    </source>
</evidence>